<keyword evidence="5" id="KW-0963">Cytoplasm</keyword>
<feature type="binding site" evidence="5">
    <location>
        <position position="84"/>
    </location>
    <ligand>
        <name>Mg(2+)</name>
        <dbReference type="ChEBI" id="CHEBI:18420"/>
        <label>3</label>
    </ligand>
</feature>
<feature type="binding site" evidence="5">
    <location>
        <position position="126"/>
    </location>
    <ligand>
        <name>substrate</name>
    </ligand>
</feature>
<feature type="binding site" evidence="5">
    <location>
        <position position="16"/>
    </location>
    <ligand>
        <name>substrate</name>
    </ligand>
</feature>
<feature type="binding site" evidence="5">
    <location>
        <position position="57"/>
    </location>
    <ligand>
        <name>Mg(2+)</name>
        <dbReference type="ChEBI" id="CHEBI:18420"/>
        <label>1</label>
    </ligand>
</feature>
<comment type="similarity">
    <text evidence="5">Belongs to the PPase family.</text>
</comment>
<comment type="cofactor">
    <cofactor evidence="1 5">
        <name>Mg(2+)</name>
        <dbReference type="ChEBI" id="CHEBI:18420"/>
    </cofactor>
</comment>
<feature type="binding site" evidence="5">
    <location>
        <position position="30"/>
    </location>
    <ligand>
        <name>substrate</name>
    </ligand>
</feature>
<comment type="caution">
    <text evidence="7">The sequence shown here is derived from an EMBL/GenBank/DDBJ whole genome shotgun (WGS) entry which is preliminary data.</text>
</comment>
<feature type="binding site" evidence="5">
    <location>
        <position position="57"/>
    </location>
    <ligand>
        <name>Mg(2+)</name>
        <dbReference type="ChEBI" id="CHEBI:18420"/>
        <label>2</label>
    </ligand>
</feature>
<proteinExistence type="inferred from homology"/>
<comment type="catalytic activity">
    <reaction evidence="5">
        <text>diphosphate + H2O = 2 phosphate + H(+)</text>
        <dbReference type="Rhea" id="RHEA:24576"/>
        <dbReference type="ChEBI" id="CHEBI:15377"/>
        <dbReference type="ChEBI" id="CHEBI:15378"/>
        <dbReference type="ChEBI" id="CHEBI:33019"/>
        <dbReference type="ChEBI" id="CHEBI:43474"/>
        <dbReference type="EC" id="3.6.1.1"/>
    </reaction>
</comment>
<feature type="compositionally biased region" description="Basic residues" evidence="6">
    <location>
        <begin position="156"/>
        <end position="165"/>
    </location>
</feature>
<dbReference type="HAMAP" id="MF_00209">
    <property type="entry name" value="Inorganic_PPase"/>
    <property type="match status" value="1"/>
</dbReference>
<dbReference type="Gene3D" id="3.90.80.10">
    <property type="entry name" value="Inorganic pyrophosphatase"/>
    <property type="match status" value="1"/>
</dbReference>
<evidence type="ECO:0000256" key="6">
    <source>
        <dbReference type="SAM" id="MobiDB-lite"/>
    </source>
</evidence>
<keyword evidence="3 5" id="KW-0378">Hydrolase</keyword>
<dbReference type="Proteomes" id="UP001501251">
    <property type="component" value="Unassembled WGS sequence"/>
</dbReference>
<feature type="active site" description="Proton acceptor" evidence="5">
    <location>
        <position position="89"/>
    </location>
</feature>
<evidence type="ECO:0000313" key="8">
    <source>
        <dbReference type="Proteomes" id="UP001501251"/>
    </source>
</evidence>
<dbReference type="Pfam" id="PF00719">
    <property type="entry name" value="Pyrophosphatase"/>
    <property type="match status" value="1"/>
</dbReference>
<dbReference type="InterPro" id="IPR008162">
    <property type="entry name" value="Pyrophosphatase"/>
</dbReference>
<dbReference type="CDD" id="cd00412">
    <property type="entry name" value="pyrophosphatase"/>
    <property type="match status" value="1"/>
</dbReference>
<comment type="subcellular location">
    <subcellularLocation>
        <location evidence="5">Cytoplasm</location>
    </subcellularLocation>
</comment>
<dbReference type="EC" id="3.6.1.1" evidence="5"/>
<dbReference type="SUPFAM" id="SSF50324">
    <property type="entry name" value="Inorganic pyrophosphatase"/>
    <property type="match status" value="1"/>
</dbReference>
<keyword evidence="8" id="KW-1185">Reference proteome</keyword>
<feature type="binding site" evidence="5">
    <location>
        <position position="89"/>
    </location>
    <ligand>
        <name>Mg(2+)</name>
        <dbReference type="ChEBI" id="CHEBI:18420"/>
        <label>3</label>
    </ligand>
</feature>
<comment type="subunit">
    <text evidence="5">Homohexamer.</text>
</comment>
<name>A0ABP8AK86_9ACTN</name>
<reference evidence="8" key="1">
    <citation type="journal article" date="2019" name="Int. J. Syst. Evol. Microbiol.">
        <title>The Global Catalogue of Microorganisms (GCM) 10K type strain sequencing project: providing services to taxonomists for standard genome sequencing and annotation.</title>
        <authorList>
            <consortium name="The Broad Institute Genomics Platform"/>
            <consortium name="The Broad Institute Genome Sequencing Center for Infectious Disease"/>
            <person name="Wu L."/>
            <person name="Ma J."/>
        </authorList>
    </citation>
    <scope>NUCLEOTIDE SEQUENCE [LARGE SCALE GENOMIC DNA]</scope>
    <source>
        <strain evidence="8">JCM 17388</strain>
    </source>
</reference>
<evidence type="ECO:0000313" key="7">
    <source>
        <dbReference type="EMBL" id="GAA4185410.1"/>
    </source>
</evidence>
<protein>
    <recommendedName>
        <fullName evidence="5">Inorganic pyrophosphatase</fullName>
        <ecNumber evidence="5">3.6.1.1</ecNumber>
    </recommendedName>
    <alternativeName>
        <fullName evidence="5">Pyrophosphate phospho-hydrolase</fullName>
        <shortName evidence="5">PPase</shortName>
    </alternativeName>
</protein>
<evidence type="ECO:0000256" key="1">
    <source>
        <dbReference type="ARBA" id="ARBA00001946"/>
    </source>
</evidence>
<dbReference type="PROSITE" id="PS00387">
    <property type="entry name" value="PPASE"/>
    <property type="match status" value="1"/>
</dbReference>
<organism evidence="7 8">
    <name type="scientific">Streptosporangium oxazolinicum</name>
    <dbReference type="NCBI Taxonomy" id="909287"/>
    <lineage>
        <taxon>Bacteria</taxon>
        <taxon>Bacillati</taxon>
        <taxon>Actinomycetota</taxon>
        <taxon>Actinomycetes</taxon>
        <taxon>Streptosporangiales</taxon>
        <taxon>Streptosporangiaceae</taxon>
        <taxon>Streptosporangium</taxon>
    </lineage>
</organism>
<comment type="function">
    <text evidence="5">Catalyzes the hydrolysis of inorganic pyrophosphate (PPi) forming two phosphate ions.</text>
</comment>
<evidence type="ECO:0000256" key="2">
    <source>
        <dbReference type="ARBA" id="ARBA00022723"/>
    </source>
</evidence>
<feature type="binding site" evidence="5">
    <location>
        <position position="8"/>
    </location>
    <ligand>
        <name>Mg(2+)</name>
        <dbReference type="ChEBI" id="CHEBI:18420"/>
        <label>2</label>
    </ligand>
</feature>
<keyword evidence="4 5" id="KW-0460">Magnesium</keyword>
<dbReference type="PANTHER" id="PTHR10286">
    <property type="entry name" value="INORGANIC PYROPHOSPHATASE"/>
    <property type="match status" value="1"/>
</dbReference>
<sequence>MRFDVVVETPQRSRNKYEMDEAKQRIRLDRLLFTSTAYPYDYGFVPGTLGEDDDPLDAMVLGEAPTFPGCVINVRTIGIFWMRDEHGPDAKLLCVPAGDPRFAHMRDLGDVPAYVLAEIGHFFAIYKHLEPGKSTDVRGWESRTEAERVLEEARRRLGRPTRRRPDRTPSPGQAPARRRVPPTDRIRPTLLLAAVLGLIAAARTPRHPVHTMRSW</sequence>
<evidence type="ECO:0000256" key="4">
    <source>
        <dbReference type="ARBA" id="ARBA00022842"/>
    </source>
</evidence>
<feature type="binding site" evidence="5">
    <location>
        <position position="89"/>
    </location>
    <ligand>
        <name>Mg(2+)</name>
        <dbReference type="ChEBI" id="CHEBI:18420"/>
        <label>1</label>
    </ligand>
</feature>
<dbReference type="RefSeq" id="WP_344916470.1">
    <property type="nucleotide sequence ID" value="NZ_BAABAQ010000002.1"/>
</dbReference>
<feature type="binding site" evidence="5">
    <location>
        <position position="42"/>
    </location>
    <ligand>
        <name>substrate</name>
    </ligand>
</feature>
<evidence type="ECO:0000256" key="3">
    <source>
        <dbReference type="ARBA" id="ARBA00022801"/>
    </source>
</evidence>
<feature type="region of interest" description="Disordered" evidence="6">
    <location>
        <begin position="152"/>
        <end position="183"/>
    </location>
</feature>
<dbReference type="EMBL" id="BAABAQ010000002">
    <property type="protein sequence ID" value="GAA4185410.1"/>
    <property type="molecule type" value="Genomic_DNA"/>
</dbReference>
<accession>A0ABP8AK86</accession>
<keyword evidence="2 5" id="KW-0479">Metal-binding</keyword>
<feature type="binding site" evidence="5">
    <location>
        <position position="52"/>
    </location>
    <ligand>
        <name>Mg(2+)</name>
        <dbReference type="ChEBI" id="CHEBI:18420"/>
        <label>1</label>
    </ligand>
</feature>
<gene>
    <name evidence="5" type="primary">ppa</name>
    <name evidence="7" type="ORF">GCM10022252_15750</name>
</gene>
<evidence type="ECO:0000256" key="5">
    <source>
        <dbReference type="HAMAP-Rule" id="MF_00209"/>
    </source>
</evidence>
<dbReference type="InterPro" id="IPR036649">
    <property type="entry name" value="Pyrophosphatase_sf"/>
</dbReference>